<dbReference type="Proteomes" id="UP001448207">
    <property type="component" value="Unassembled WGS sequence"/>
</dbReference>
<evidence type="ECO:0000256" key="2">
    <source>
        <dbReference type="SAM" id="MobiDB-lite"/>
    </source>
</evidence>
<feature type="transmembrane region" description="Helical" evidence="3">
    <location>
        <begin position="192"/>
        <end position="212"/>
    </location>
</feature>
<feature type="compositionally biased region" description="Low complexity" evidence="2">
    <location>
        <begin position="97"/>
        <end position="109"/>
    </location>
</feature>
<dbReference type="PANTHER" id="PTHR12281">
    <property type="entry name" value="RP42 RELATED"/>
    <property type="match status" value="1"/>
</dbReference>
<comment type="function">
    <text evidence="1">Neddylation of cullins play an essential role in the regulation of SCF-type complexes activity.</text>
</comment>
<feature type="region of interest" description="Disordered" evidence="2">
    <location>
        <begin position="50"/>
        <end position="124"/>
    </location>
</feature>
<evidence type="ECO:0000256" key="1">
    <source>
        <dbReference type="RuleBase" id="RU410713"/>
    </source>
</evidence>
<evidence type="ECO:0000256" key="3">
    <source>
        <dbReference type="SAM" id="Phobius"/>
    </source>
</evidence>
<dbReference type="PANTHER" id="PTHR12281:SF12">
    <property type="entry name" value="DEFECTIVE IN CULLIN NEDDYLATION PROTEIN"/>
    <property type="match status" value="1"/>
</dbReference>
<comment type="caution">
    <text evidence="5">The sequence shown here is derived from an EMBL/GenBank/DDBJ whole genome shotgun (WGS) entry which is preliminary data.</text>
</comment>
<gene>
    <name evidence="5" type="ORF">J3Q64DRAFT_1471142</name>
</gene>
<sequence>MSLKKRTFSDQACSLNCQSNNNIYYMGAKQSSTAQLVPPATKRKRTNPIVHQETKAQQQQHHHYQQQQKQQQQQNQQQQQHQQQQQQQQQHLHHHQQQQQHLQHLQQHHSGSNRNRAVQSAPQSPQFNEQQCLQWFEQYRDPESPLIITPEGTQKFFDDLGISVEDVIILAIAWKMNASTMGEEIEKEAREISLQILLLLIITINTFIWIILLD</sequence>
<keyword evidence="3" id="KW-1133">Transmembrane helix</keyword>
<keyword evidence="6" id="KW-1185">Reference proteome</keyword>
<dbReference type="Gene3D" id="1.10.238.10">
    <property type="entry name" value="EF-hand"/>
    <property type="match status" value="1"/>
</dbReference>
<accession>A0ABR3B364</accession>
<dbReference type="InterPro" id="IPR014764">
    <property type="entry name" value="DCN-prot"/>
</dbReference>
<reference evidence="5 6" key="1">
    <citation type="submission" date="2024-04" db="EMBL/GenBank/DDBJ databases">
        <title>Symmetric and asymmetric DNA N6-adenine methylation regulates different biological responses in Mucorales.</title>
        <authorList>
            <consortium name="Lawrence Berkeley National Laboratory"/>
            <person name="Lax C."/>
            <person name="Mondo S.J."/>
            <person name="Osorio-Concepcion M."/>
            <person name="Muszewska A."/>
            <person name="Corrochano-Luque M."/>
            <person name="Gutierrez G."/>
            <person name="Riley R."/>
            <person name="Lipzen A."/>
            <person name="Guo J."/>
            <person name="Hundley H."/>
            <person name="Amirebrahimi M."/>
            <person name="Ng V."/>
            <person name="Lorenzo-Gutierrez D."/>
            <person name="Binder U."/>
            <person name="Yang J."/>
            <person name="Song Y."/>
            <person name="Canovas D."/>
            <person name="Navarro E."/>
            <person name="Freitag M."/>
            <person name="Gabaldon T."/>
            <person name="Grigoriev I.V."/>
            <person name="Corrochano L.M."/>
            <person name="Nicolas F.E."/>
            <person name="Garre V."/>
        </authorList>
    </citation>
    <scope>NUCLEOTIDE SEQUENCE [LARGE SCALE GENOMIC DNA]</scope>
    <source>
        <strain evidence="5 6">L51</strain>
    </source>
</reference>
<keyword evidence="3" id="KW-0812">Transmembrane</keyword>
<feature type="compositionally biased region" description="Polar residues" evidence="2">
    <location>
        <begin position="110"/>
        <end position="124"/>
    </location>
</feature>
<proteinExistence type="predicted"/>
<evidence type="ECO:0000313" key="5">
    <source>
        <dbReference type="EMBL" id="KAL0087216.1"/>
    </source>
</evidence>
<protein>
    <recommendedName>
        <fullName evidence="1">Defective in cullin neddylation protein</fullName>
    </recommendedName>
</protein>
<dbReference type="PROSITE" id="PS51229">
    <property type="entry name" value="DCUN1"/>
    <property type="match status" value="1"/>
</dbReference>
<name>A0ABR3B364_PHYBL</name>
<feature type="domain" description="DCUN1" evidence="4">
    <location>
        <begin position="127"/>
        <end position="214"/>
    </location>
</feature>
<evidence type="ECO:0000259" key="4">
    <source>
        <dbReference type="PROSITE" id="PS51229"/>
    </source>
</evidence>
<keyword evidence="3" id="KW-0472">Membrane</keyword>
<feature type="compositionally biased region" description="Low complexity" evidence="2">
    <location>
        <begin position="65"/>
        <end position="90"/>
    </location>
</feature>
<dbReference type="InterPro" id="IPR005176">
    <property type="entry name" value="PONY_dom"/>
</dbReference>
<evidence type="ECO:0000313" key="6">
    <source>
        <dbReference type="Proteomes" id="UP001448207"/>
    </source>
</evidence>
<organism evidence="5 6">
    <name type="scientific">Phycomyces blakesleeanus</name>
    <dbReference type="NCBI Taxonomy" id="4837"/>
    <lineage>
        <taxon>Eukaryota</taxon>
        <taxon>Fungi</taxon>
        <taxon>Fungi incertae sedis</taxon>
        <taxon>Mucoromycota</taxon>
        <taxon>Mucoromycotina</taxon>
        <taxon>Mucoromycetes</taxon>
        <taxon>Mucorales</taxon>
        <taxon>Phycomycetaceae</taxon>
        <taxon>Phycomyces</taxon>
    </lineage>
</organism>
<dbReference type="EMBL" id="JBCLYO010000007">
    <property type="protein sequence ID" value="KAL0087216.1"/>
    <property type="molecule type" value="Genomic_DNA"/>
</dbReference>